<dbReference type="PROSITE" id="PS51257">
    <property type="entry name" value="PROKAR_LIPOPROTEIN"/>
    <property type="match status" value="1"/>
</dbReference>
<dbReference type="SUPFAM" id="SSF82171">
    <property type="entry name" value="DPP6 N-terminal domain-like"/>
    <property type="match status" value="1"/>
</dbReference>
<gene>
    <name evidence="1" type="ORF">SAMN06265367_102252</name>
</gene>
<comment type="caution">
    <text evidence="1">The sequence shown here is derived from an EMBL/GenBank/DDBJ whole genome shotgun (WGS) entry which is preliminary data.</text>
</comment>
<proteinExistence type="predicted"/>
<evidence type="ECO:0000313" key="1">
    <source>
        <dbReference type="EMBL" id="SMP13698.1"/>
    </source>
</evidence>
<protein>
    <submittedName>
        <fullName evidence="1">Uncharacterized protein</fullName>
    </submittedName>
</protein>
<keyword evidence="2" id="KW-1185">Reference proteome</keyword>
<dbReference type="Proteomes" id="UP001157915">
    <property type="component" value="Unassembled WGS sequence"/>
</dbReference>
<name>A0ABY1NP14_9BACT</name>
<dbReference type="RefSeq" id="WP_283412054.1">
    <property type="nucleotide sequence ID" value="NZ_FXUA01000002.1"/>
</dbReference>
<dbReference type="EMBL" id="FXUA01000002">
    <property type="protein sequence ID" value="SMP13698.1"/>
    <property type="molecule type" value="Genomic_DNA"/>
</dbReference>
<reference evidence="1 2" key="1">
    <citation type="submission" date="2017-05" db="EMBL/GenBank/DDBJ databases">
        <authorList>
            <person name="Varghese N."/>
            <person name="Submissions S."/>
        </authorList>
    </citation>
    <scope>NUCLEOTIDE SEQUENCE [LARGE SCALE GENOMIC DNA]</scope>
    <source>
        <strain evidence="1 2">DSM 15360</strain>
    </source>
</reference>
<accession>A0ABY1NP14</accession>
<organism evidence="1 2">
    <name type="scientific">Algoriphagus winogradskyi</name>
    <dbReference type="NCBI Taxonomy" id="237017"/>
    <lineage>
        <taxon>Bacteria</taxon>
        <taxon>Pseudomonadati</taxon>
        <taxon>Bacteroidota</taxon>
        <taxon>Cytophagia</taxon>
        <taxon>Cytophagales</taxon>
        <taxon>Cyclobacteriaceae</taxon>
        <taxon>Algoriphagus</taxon>
    </lineage>
</organism>
<sequence>MRLHIYRILGIATILALALSSCEEDPSPLTPNPDPIEYVRLQDELTFHTIPKSDSVINFQFDRIDRFQFKTIFLMSGEDTLSQADFTTSDFNTQEKLAVSVPYKFDTEEEYYFLVEAVDYSIPNTRFTYQLPPYKHIFAEAFSFRPIAEFDRMVDYDFSPSRDFLFVSDFSGNEFSINRIDLRNQSMDTFFSKSEIYGNLIRAASDHEFIFTGLPNEPYDPAHPDRSFLRKMDIHSKISTIIGDYSSSYGRVSRIIDGKMIVNTSEPTLYSQKAIDVKSGENVNLGEIQNFVREDNFERFIVGDYYIESNDLSLNPIPETGEESIFLYEDENGFEFYLDILPREDAFSYRKMFVYKGGQKLFETKPSDLGYVHLFLKFKVSNGKFIYHKTHKSNHSYLIDGIYSVDLNTGEETLIHADFSPYYLAVYDFGDKGVITQRRWEFSFMEKLEP</sequence>
<evidence type="ECO:0000313" key="2">
    <source>
        <dbReference type="Proteomes" id="UP001157915"/>
    </source>
</evidence>